<accession>A0A4Y7PLL5</accession>
<evidence type="ECO:0000313" key="3">
    <source>
        <dbReference type="EMBL" id="TDL16008.1"/>
    </source>
</evidence>
<protein>
    <submittedName>
        <fullName evidence="3">Uncharacterized protein</fullName>
    </submittedName>
</protein>
<organism evidence="3 4">
    <name type="scientific">Rickenella mellea</name>
    <dbReference type="NCBI Taxonomy" id="50990"/>
    <lineage>
        <taxon>Eukaryota</taxon>
        <taxon>Fungi</taxon>
        <taxon>Dikarya</taxon>
        <taxon>Basidiomycota</taxon>
        <taxon>Agaricomycotina</taxon>
        <taxon>Agaricomycetes</taxon>
        <taxon>Hymenochaetales</taxon>
        <taxon>Rickenellaceae</taxon>
        <taxon>Rickenella</taxon>
    </lineage>
</organism>
<keyword evidence="4" id="KW-1185">Reference proteome</keyword>
<dbReference type="EMBL" id="ML170254">
    <property type="protein sequence ID" value="TDL16008.1"/>
    <property type="molecule type" value="Genomic_DNA"/>
</dbReference>
<gene>
    <name evidence="3" type="ORF">BD410DRAFT_808448</name>
</gene>
<sequence length="317" mass="34680">MPSLYRENPGKSFRAVPSMPVQIETTTRRPRQRADDARQDQNNETKHAMFTFKGISKQGGCLLSVSIPEVAYAPMTLTDQARASRRTHRYINHTCNVYTAPSPARPRLPLRLNDMKQENINQSEHIKPNERHTTYDNMDNDAISLTTDSILEKMMWNSAFQGNVQYTLAAGALSASISSQLIGIITSTYPVASGIVHAMLLLACITGILTLASHASSSSDIAMTSAKRRSNAVGSVLSYVSLWLTVFGIVVLAWVIQPQPVAIVVTVLFVLAVLAIIGTQGAIHDKMIENISLEIEERVTVLAGTKSVPRQNGVHIA</sequence>
<feature type="transmembrane region" description="Helical" evidence="2">
    <location>
        <begin position="191"/>
        <end position="212"/>
    </location>
</feature>
<evidence type="ECO:0000313" key="4">
    <source>
        <dbReference type="Proteomes" id="UP000294933"/>
    </source>
</evidence>
<evidence type="ECO:0000256" key="1">
    <source>
        <dbReference type="SAM" id="MobiDB-lite"/>
    </source>
</evidence>
<reference evidence="3 4" key="1">
    <citation type="submission" date="2018-06" db="EMBL/GenBank/DDBJ databases">
        <title>A transcriptomic atlas of mushroom development highlights an independent origin of complex multicellularity.</title>
        <authorList>
            <consortium name="DOE Joint Genome Institute"/>
            <person name="Krizsan K."/>
            <person name="Almasi E."/>
            <person name="Merenyi Z."/>
            <person name="Sahu N."/>
            <person name="Viragh M."/>
            <person name="Koszo T."/>
            <person name="Mondo S."/>
            <person name="Kiss B."/>
            <person name="Balint B."/>
            <person name="Kues U."/>
            <person name="Barry K."/>
            <person name="Hegedus J.C."/>
            <person name="Henrissat B."/>
            <person name="Johnson J."/>
            <person name="Lipzen A."/>
            <person name="Ohm R."/>
            <person name="Nagy I."/>
            <person name="Pangilinan J."/>
            <person name="Yan J."/>
            <person name="Xiong Y."/>
            <person name="Grigoriev I.V."/>
            <person name="Hibbett D.S."/>
            <person name="Nagy L.G."/>
        </authorList>
    </citation>
    <scope>NUCLEOTIDE SEQUENCE [LARGE SCALE GENOMIC DNA]</scope>
    <source>
        <strain evidence="3 4">SZMC22713</strain>
    </source>
</reference>
<keyword evidence="2" id="KW-1133">Transmembrane helix</keyword>
<feature type="transmembrane region" description="Helical" evidence="2">
    <location>
        <begin position="262"/>
        <end position="283"/>
    </location>
</feature>
<feature type="transmembrane region" description="Helical" evidence="2">
    <location>
        <begin position="164"/>
        <end position="185"/>
    </location>
</feature>
<evidence type="ECO:0000256" key="2">
    <source>
        <dbReference type="SAM" id="Phobius"/>
    </source>
</evidence>
<feature type="region of interest" description="Disordered" evidence="1">
    <location>
        <begin position="1"/>
        <end position="45"/>
    </location>
</feature>
<feature type="compositionally biased region" description="Basic and acidic residues" evidence="1">
    <location>
        <begin position="32"/>
        <end position="45"/>
    </location>
</feature>
<proteinExistence type="predicted"/>
<keyword evidence="2" id="KW-0472">Membrane</keyword>
<name>A0A4Y7PLL5_9AGAM</name>
<dbReference type="AlphaFoldDB" id="A0A4Y7PLL5"/>
<feature type="transmembrane region" description="Helical" evidence="2">
    <location>
        <begin position="233"/>
        <end position="256"/>
    </location>
</feature>
<dbReference type="VEuPathDB" id="FungiDB:BD410DRAFT_808448"/>
<dbReference type="Proteomes" id="UP000294933">
    <property type="component" value="Unassembled WGS sequence"/>
</dbReference>
<keyword evidence="2" id="KW-0812">Transmembrane</keyword>